<proteinExistence type="inferred from homology"/>
<dbReference type="SUPFAM" id="SSF56801">
    <property type="entry name" value="Acetyl-CoA synthetase-like"/>
    <property type="match status" value="1"/>
</dbReference>
<dbReference type="InterPro" id="IPR000873">
    <property type="entry name" value="AMP-dep_synth/lig_dom"/>
</dbReference>
<keyword evidence="4" id="KW-0067">ATP-binding</keyword>
<dbReference type="InterPro" id="IPR020845">
    <property type="entry name" value="AMP-binding_CS"/>
</dbReference>
<dbReference type="PROSITE" id="PS00455">
    <property type="entry name" value="AMP_BINDING"/>
    <property type="match status" value="1"/>
</dbReference>
<evidence type="ECO:0000259" key="7">
    <source>
        <dbReference type="Pfam" id="PF13193"/>
    </source>
</evidence>
<evidence type="ECO:0000256" key="1">
    <source>
        <dbReference type="ARBA" id="ARBA00006432"/>
    </source>
</evidence>
<dbReference type="PANTHER" id="PTHR43605:SF10">
    <property type="entry name" value="ACYL-COA SYNTHETASE MEDIUM CHAIN FAMILY MEMBER 3"/>
    <property type="match status" value="1"/>
</dbReference>
<dbReference type="RefSeq" id="WP_201673406.1">
    <property type="nucleotide sequence ID" value="NZ_JAEQNE010000001.1"/>
</dbReference>
<dbReference type="EMBL" id="JAEQNE010000001">
    <property type="protein sequence ID" value="MBL0390828.1"/>
    <property type="molecule type" value="Genomic_DNA"/>
</dbReference>
<evidence type="ECO:0000313" key="8">
    <source>
        <dbReference type="EMBL" id="MBL0390828.1"/>
    </source>
</evidence>
<keyword evidence="5" id="KW-0472">Membrane</keyword>
<gene>
    <name evidence="8" type="ORF">JJ685_06705</name>
</gene>
<sequence>MERRQGRDNWAAMHGGFRWQVPDSFNIAQACCGRWAREADAGERVAIVAHGAGRVLTFAQLQQEANAMSNLLLGLGVRRGDRVAIVMPQRFETAVAYMAVFQLGAVAMPLSMLFGPDALEFRLQDSEAVAAICDESSIANLAQVRALCPLLRTVVGVGGAAAEADMGWEAQRAGLQPEFAPVPTRADEGAVLIYTSGTTGPPKGALIPHRALVGNLSGFVCSQNWFGFDPRRPGSGSDAIFWSPADWAWTGGLMDALLPSLYFGRPIVACSARFHPETAFTLLQEHGVTHTFLFPTALKAMMKAYPQPRAQFDLKLQAVMSAGEAVGDAVFAYCRDQLGVTVNEMFGQTEINYVVGNCAMNGRTQEGTGWPARPNSMGRPYPGHRVAVIDDEGSECPPGMTGEVAVHRLDVHGDPDPVFFLGYWKKDDATWRKYTGDWCRTGDLATRDADGYLWYQGRADDVFKAAGYRIGPSEIENCLVKHPAVVNAAVVPKPDPERGALVKAYVVLAPHVAEARAIATRGRESFDAALIAELQTHVKDKLAPYEYPKEIEFIDALPMTTTGKVQRRVLRLQEEARARARAH</sequence>
<dbReference type="GO" id="GO:0005524">
    <property type="term" value="F:ATP binding"/>
    <property type="evidence" value="ECO:0007669"/>
    <property type="project" value="UniProtKB-KW"/>
</dbReference>
<dbReference type="GO" id="GO:0004321">
    <property type="term" value="F:fatty-acyl-CoA synthase activity"/>
    <property type="evidence" value="ECO:0007669"/>
    <property type="project" value="TreeGrafter"/>
</dbReference>
<dbReference type="Pfam" id="PF13193">
    <property type="entry name" value="AMP-binding_C"/>
    <property type="match status" value="1"/>
</dbReference>
<evidence type="ECO:0000256" key="3">
    <source>
        <dbReference type="ARBA" id="ARBA00022741"/>
    </source>
</evidence>
<keyword evidence="9" id="KW-1185">Reference proteome</keyword>
<dbReference type="GO" id="GO:0015645">
    <property type="term" value="F:fatty acid ligase activity"/>
    <property type="evidence" value="ECO:0007669"/>
    <property type="project" value="TreeGrafter"/>
</dbReference>
<evidence type="ECO:0000313" key="9">
    <source>
        <dbReference type="Proteomes" id="UP000599109"/>
    </source>
</evidence>
<dbReference type="AlphaFoldDB" id="A0A937CSS5"/>
<comment type="caution">
    <text evidence="8">The sequence shown here is derived from an EMBL/GenBank/DDBJ whole genome shotgun (WGS) entry which is preliminary data.</text>
</comment>
<reference evidence="8 9" key="1">
    <citation type="journal article" date="2017" name="Int. J. Syst. Evol. Microbiol.">
        <title>Ramlibacter monticola sp. nov., isolated from forest soil.</title>
        <authorList>
            <person name="Chaudhary D.K."/>
            <person name="Kim J."/>
        </authorList>
    </citation>
    <scope>NUCLEOTIDE SEQUENCE [LARGE SCALE GENOMIC DNA]</scope>
    <source>
        <strain evidence="8 9">KACC 19175</strain>
    </source>
</reference>
<evidence type="ECO:0000259" key="6">
    <source>
        <dbReference type="Pfam" id="PF00501"/>
    </source>
</evidence>
<dbReference type="GO" id="GO:0006633">
    <property type="term" value="P:fatty acid biosynthetic process"/>
    <property type="evidence" value="ECO:0007669"/>
    <property type="project" value="TreeGrafter"/>
</dbReference>
<evidence type="ECO:0000256" key="5">
    <source>
        <dbReference type="SAM" id="Phobius"/>
    </source>
</evidence>
<organism evidence="8 9">
    <name type="scientific">Ramlibacter monticola</name>
    <dbReference type="NCBI Taxonomy" id="1926872"/>
    <lineage>
        <taxon>Bacteria</taxon>
        <taxon>Pseudomonadati</taxon>
        <taxon>Pseudomonadota</taxon>
        <taxon>Betaproteobacteria</taxon>
        <taxon>Burkholderiales</taxon>
        <taxon>Comamonadaceae</taxon>
        <taxon>Ramlibacter</taxon>
    </lineage>
</organism>
<comment type="similarity">
    <text evidence="1">Belongs to the ATP-dependent AMP-binding enzyme family.</text>
</comment>
<evidence type="ECO:0000256" key="4">
    <source>
        <dbReference type="ARBA" id="ARBA00022840"/>
    </source>
</evidence>
<dbReference type="Gene3D" id="3.30.300.30">
    <property type="match status" value="1"/>
</dbReference>
<dbReference type="Gene3D" id="3.40.50.12780">
    <property type="entry name" value="N-terminal domain of ligase-like"/>
    <property type="match status" value="1"/>
</dbReference>
<dbReference type="InterPro" id="IPR045851">
    <property type="entry name" value="AMP-bd_C_sf"/>
</dbReference>
<name>A0A937CSS5_9BURK</name>
<dbReference type="GO" id="GO:0006637">
    <property type="term" value="P:acyl-CoA metabolic process"/>
    <property type="evidence" value="ECO:0007669"/>
    <property type="project" value="TreeGrafter"/>
</dbReference>
<keyword evidence="3" id="KW-0547">Nucleotide-binding</keyword>
<keyword evidence="5" id="KW-0812">Transmembrane</keyword>
<protein>
    <submittedName>
        <fullName evidence="8">AMP-binding protein</fullName>
    </submittedName>
</protein>
<dbReference type="InterPro" id="IPR051087">
    <property type="entry name" value="Mitochondrial_ACSM"/>
</dbReference>
<dbReference type="Pfam" id="PF00501">
    <property type="entry name" value="AMP-binding"/>
    <property type="match status" value="1"/>
</dbReference>
<dbReference type="GO" id="GO:0016405">
    <property type="term" value="F:CoA-ligase activity"/>
    <property type="evidence" value="ECO:0007669"/>
    <property type="project" value="UniProtKB-ARBA"/>
</dbReference>
<keyword evidence="2" id="KW-0436">Ligase</keyword>
<dbReference type="Proteomes" id="UP000599109">
    <property type="component" value="Unassembled WGS sequence"/>
</dbReference>
<accession>A0A937CSS5</accession>
<feature type="transmembrane region" description="Helical" evidence="5">
    <location>
        <begin position="94"/>
        <end position="114"/>
    </location>
</feature>
<feature type="domain" description="AMP-dependent synthetase/ligase" evidence="6">
    <location>
        <begin position="40"/>
        <end position="407"/>
    </location>
</feature>
<dbReference type="PANTHER" id="PTHR43605">
    <property type="entry name" value="ACYL-COENZYME A SYNTHETASE"/>
    <property type="match status" value="1"/>
</dbReference>
<keyword evidence="5" id="KW-1133">Transmembrane helix</keyword>
<dbReference type="InterPro" id="IPR025110">
    <property type="entry name" value="AMP-bd_C"/>
</dbReference>
<feature type="domain" description="AMP-binding enzyme C-terminal" evidence="7">
    <location>
        <begin position="474"/>
        <end position="564"/>
    </location>
</feature>
<evidence type="ECO:0000256" key="2">
    <source>
        <dbReference type="ARBA" id="ARBA00022598"/>
    </source>
</evidence>
<dbReference type="InterPro" id="IPR042099">
    <property type="entry name" value="ANL_N_sf"/>
</dbReference>